<dbReference type="RefSeq" id="WP_380835752.1">
    <property type="nucleotide sequence ID" value="NZ_JBHSFP010000001.1"/>
</dbReference>
<name>A0ABV9C8B7_9ACTN</name>
<organism evidence="2 3">
    <name type="scientific">Sphaerisporangium dianthi</name>
    <dbReference type="NCBI Taxonomy" id="1436120"/>
    <lineage>
        <taxon>Bacteria</taxon>
        <taxon>Bacillati</taxon>
        <taxon>Actinomycetota</taxon>
        <taxon>Actinomycetes</taxon>
        <taxon>Streptosporangiales</taxon>
        <taxon>Streptosporangiaceae</taxon>
        <taxon>Sphaerisporangium</taxon>
    </lineage>
</organism>
<comment type="caution">
    <text evidence="2">The sequence shown here is derived from an EMBL/GenBank/DDBJ whole genome shotgun (WGS) entry which is preliminary data.</text>
</comment>
<keyword evidence="1" id="KW-0472">Membrane</keyword>
<keyword evidence="1" id="KW-1133">Transmembrane helix</keyword>
<accession>A0ABV9C8B7</accession>
<evidence type="ECO:0000313" key="2">
    <source>
        <dbReference type="EMBL" id="MFC4529323.1"/>
    </source>
</evidence>
<proteinExistence type="predicted"/>
<feature type="transmembrane region" description="Helical" evidence="1">
    <location>
        <begin position="333"/>
        <end position="355"/>
    </location>
</feature>
<evidence type="ECO:0000256" key="1">
    <source>
        <dbReference type="SAM" id="Phobius"/>
    </source>
</evidence>
<feature type="transmembrane region" description="Helical" evidence="1">
    <location>
        <begin position="126"/>
        <end position="144"/>
    </location>
</feature>
<keyword evidence="1" id="KW-0812">Transmembrane</keyword>
<evidence type="ECO:0008006" key="4">
    <source>
        <dbReference type="Google" id="ProtNLM"/>
    </source>
</evidence>
<evidence type="ECO:0000313" key="3">
    <source>
        <dbReference type="Proteomes" id="UP001596004"/>
    </source>
</evidence>
<dbReference type="EMBL" id="JBHSFP010000001">
    <property type="protein sequence ID" value="MFC4529323.1"/>
    <property type="molecule type" value="Genomic_DNA"/>
</dbReference>
<keyword evidence="3" id="KW-1185">Reference proteome</keyword>
<gene>
    <name evidence="2" type="ORF">ACFO60_00995</name>
</gene>
<protein>
    <recommendedName>
        <fullName evidence="4">KAP NTPase domain-containing protein</fullName>
    </recommendedName>
</protein>
<reference evidence="3" key="1">
    <citation type="journal article" date="2019" name="Int. J. Syst. Evol. Microbiol.">
        <title>The Global Catalogue of Microorganisms (GCM) 10K type strain sequencing project: providing services to taxonomists for standard genome sequencing and annotation.</title>
        <authorList>
            <consortium name="The Broad Institute Genomics Platform"/>
            <consortium name="The Broad Institute Genome Sequencing Center for Infectious Disease"/>
            <person name="Wu L."/>
            <person name="Ma J."/>
        </authorList>
    </citation>
    <scope>NUCLEOTIDE SEQUENCE [LARGE SCALE GENOMIC DNA]</scope>
    <source>
        <strain evidence="3">CGMCC 4.7132</strain>
    </source>
</reference>
<feature type="transmembrane region" description="Helical" evidence="1">
    <location>
        <begin position="102"/>
        <end position="120"/>
    </location>
</feature>
<dbReference type="InterPro" id="IPR027417">
    <property type="entry name" value="P-loop_NTPase"/>
</dbReference>
<sequence>MRVDENPLYKDPALFDMYMTALDRVPSRPEIKGALEDFGIPGSAVRSPLLVDAHRVLSLAPLEYAAYVAEFSKYANAGDGKGAGQDLADELDGMRLTWVRRGIACAGALMILCGAVARWWDWSWIGFWAGGTAVTAAIMTRWLFRLRIGSFGKRVLLGEMIPGMSSALVLGRDRLIGEVTRVELLAQVRILINTIRGGRFDHAFSVISSPGLSEVHDSTYNVSTRTVEEVETLIRGVSGISLGIAGPRGSGKSTIVRQYCAPTSPVADLGGPVPGWKGEGLRCMVSAPVDYAARDFVLHLFATFCRSVIAYFTARHDADEAVFRRCARRLWRILAELVQMVIRYGLIVVVLLWLREPVAAYMGVQERWIVALASAIGLFGLLRYANWLSGVISRSRRASDRGRAGIVTAARRNLLRVRFLQSRSLGWASGIKLLTGVEGQVSGSLTQAEQPLSYPEVVEQFRSFAHRVATFAHSQGQNVFVGVDELDKIGSADQAERFLNEIKGIFGVPHVYFMISVSDDALMAFERRGIPVRDAFDSSFDEIVRVGLLDYAESRRLLYRRVIGLSEPYIALCHVMSGGLARDLIRSARQLVRIGNSMMVRRIDEQPMETMDANQYVLVMEDVATQGTEPVQPSLGDLCPALVRDELARKARAIGHALSVARSSEARHLEQVLYDIGHGGGAGRPPMEIVDTVVEGEPGEPLDVARFRFDFAAYAYFCATLYQVFGDSLDGDRTRACADRREWPGSFDALANARHAFMVDSRIAWTAVTAFRRAWGLEERKFHP</sequence>
<dbReference type="SUPFAM" id="SSF52540">
    <property type="entry name" value="P-loop containing nucleoside triphosphate hydrolases"/>
    <property type="match status" value="1"/>
</dbReference>
<feature type="transmembrane region" description="Helical" evidence="1">
    <location>
        <begin position="367"/>
        <end position="387"/>
    </location>
</feature>
<dbReference type="Proteomes" id="UP001596004">
    <property type="component" value="Unassembled WGS sequence"/>
</dbReference>